<evidence type="ECO:0000313" key="3">
    <source>
        <dbReference type="EMBL" id="OCO78254.1"/>
    </source>
</evidence>
<gene>
    <name evidence="3" type="ORF">AN695_0226960</name>
    <name evidence="2" type="ORF">DKC05_09325</name>
    <name evidence="4" type="ORF">DMW51_10460</name>
</gene>
<dbReference type="Gene3D" id="1.10.287.860">
    <property type="entry name" value="Nucleotidyltransferase"/>
    <property type="match status" value="1"/>
</dbReference>
<evidence type="ECO:0000313" key="6">
    <source>
        <dbReference type="Proteomes" id="UP000245399"/>
    </source>
</evidence>
<dbReference type="Proteomes" id="UP000245399">
    <property type="component" value="Chromosome"/>
</dbReference>
<proteinExistence type="predicted"/>
<evidence type="ECO:0000313" key="2">
    <source>
        <dbReference type="EMBL" id="AWL67852.1"/>
    </source>
</evidence>
<feature type="domain" description="RelA/SpoT" evidence="1">
    <location>
        <begin position="49"/>
        <end position="176"/>
    </location>
</feature>
<sequence length="357" mass="41376">MLNVSDNSKNESILLEYKKMESVYHKFSAKVEDILLHAIKGIKIINVNKRVKTLESLSDKLIKKQSKYNDINEITDIVGVRVITLFSDDVDGVARIVESEFDVDIENSIDKRKSESPDKFGYMSLHYVIQMKKNRTNLPEYKEFAGLKAEIQIRTSLQHSWAEMEHGLQYKNSDALPYKIRRQLSSLSSLLETADSQLVLLKDFENELIDESTLSLNKEKPENVALNKITLPLFFKDKNSIIYKIRDEFLNNKSDKELNVPGVEKLADFDREGIRTLDSNLSFFASCLHDFEIFNFQQLYDFCKNRSDVLLNHSDKINEEILRKPSAININNFFFMFLLACIYDELINGNKIDDKSN</sequence>
<dbReference type="Pfam" id="PF04607">
    <property type="entry name" value="RelA_SpoT"/>
    <property type="match status" value="1"/>
</dbReference>
<dbReference type="PANTHER" id="PTHR41773:SF1">
    <property type="entry name" value="RELA_SPOT DOMAIN-CONTAINING PROTEIN"/>
    <property type="match status" value="1"/>
</dbReference>
<dbReference type="Proteomes" id="UP000050489">
    <property type="component" value="Unassembled WGS sequence"/>
</dbReference>
<reference evidence="3" key="2">
    <citation type="journal article" date="2017" name="PLoS ONE">
        <title>Genomic and phenotypic characterisation of fluoroquinolone resistance mechanisms in Enterobacteriaceae in Durban, South Africa.</title>
        <authorList>
            <person name="Osei Sekyere J."/>
            <person name="Amoako D.G."/>
        </authorList>
    </citation>
    <scope>NUCLEOTIDE SEQUENCE</scope>
    <source>
        <strain evidence="3">945174350</strain>
    </source>
</reference>
<reference evidence="4 7" key="5">
    <citation type="submission" date="2018-06" db="EMBL/GenBank/DDBJ databases">
        <title>Serratia marcescens genome sequencing and assembly.</title>
        <authorList>
            <person name="Martins R.C.R."/>
            <person name="Perdigao-Neto L.V."/>
            <person name="Costa S.F."/>
            <person name="Levin A.S.S."/>
        </authorList>
    </citation>
    <scope>NUCLEOTIDE SEQUENCE [LARGE SCALE GENOMIC DNA]</scope>
    <source>
        <strain evidence="4 7">1283</strain>
    </source>
</reference>
<evidence type="ECO:0000313" key="7">
    <source>
        <dbReference type="Proteomes" id="UP000247823"/>
    </source>
</evidence>
<reference evidence="2 6" key="3">
    <citation type="submission" date="2018-05" db="EMBL/GenBank/DDBJ databases">
        <title>Klebsiella quasipneumonaiae provides a window into carbapenemase gene transfer, plasmid rearrangements and nosocomial acquisition from the hospital environment.</title>
        <authorList>
            <person name="Mathers A.J."/>
            <person name="Vegesana K."/>
            <person name="Stoesser N."/>
            <person name="Crook D."/>
            <person name="Vaughan A."/>
            <person name="Barry K."/>
            <person name="Parikh H."/>
            <person name="Sebra R."/>
            <person name="Kotay S."/>
            <person name="Walker A.S."/>
            <person name="Sheppard A.E."/>
        </authorList>
    </citation>
    <scope>NUCLEOTIDE SEQUENCE [LARGE SCALE GENOMIC DNA]</scope>
    <source>
        <strain evidence="2 6">CAV1761</strain>
    </source>
</reference>
<reference evidence="7" key="4">
    <citation type="submission" date="2018-06" db="EMBL/GenBank/DDBJ databases">
        <title>Serratia marcescens genome sequencing and assembly.</title>
        <authorList>
            <person name="Martins R.C."/>
            <person name="Perdigao-Neto L.V."/>
            <person name="Costa S.F."/>
            <person name="Levin A.S.S."/>
        </authorList>
    </citation>
    <scope>NUCLEOTIDE SEQUENCE [LARGE SCALE GENOMIC DNA]</scope>
    <source>
        <strain evidence="7">1283</strain>
    </source>
</reference>
<dbReference type="SUPFAM" id="SSF81301">
    <property type="entry name" value="Nucleotidyltransferase"/>
    <property type="match status" value="1"/>
</dbReference>
<reference evidence="4" key="6">
    <citation type="submission" date="2018-06" db="EMBL/GenBank/DDBJ databases">
        <authorList>
            <person name="Martins R.C."/>
            <person name="Perdigao-Neto L.V."/>
            <person name="Costa S.F."/>
            <person name="Levin A.S.S."/>
        </authorList>
    </citation>
    <scope>NUCLEOTIDE SEQUENCE</scope>
    <source>
        <strain evidence="4">1283</strain>
    </source>
</reference>
<dbReference type="EMBL" id="LJEX02000177">
    <property type="protein sequence ID" value="OCO78254.1"/>
    <property type="molecule type" value="Genomic_DNA"/>
</dbReference>
<dbReference type="EMBL" id="CP029449">
    <property type="protein sequence ID" value="AWL67852.1"/>
    <property type="molecule type" value="Genomic_DNA"/>
</dbReference>
<reference evidence="5" key="1">
    <citation type="submission" date="2016-04" db="EMBL/GenBank/DDBJ databases">
        <authorList>
            <person name="Osei Sekyere J."/>
            <person name="Sivertsen A."/>
            <person name="Pedersen A.T."/>
            <person name="Sundsfjord A."/>
        </authorList>
    </citation>
    <scope>NUCLEOTIDE SEQUENCE [LARGE SCALE GENOMIC DNA]</scope>
    <source>
        <strain evidence="5">945174350</strain>
    </source>
</reference>
<dbReference type="CDD" id="cd05399">
    <property type="entry name" value="NT_Rel-Spo_like"/>
    <property type="match status" value="1"/>
</dbReference>
<dbReference type="Proteomes" id="UP000247823">
    <property type="component" value="Unassembled WGS sequence"/>
</dbReference>
<dbReference type="RefSeq" id="WP_050572060.1">
    <property type="nucleotide sequence ID" value="NZ_CABMHU010000094.1"/>
</dbReference>
<accession>A0A5P6GSK9</accession>
<dbReference type="InterPro" id="IPR007685">
    <property type="entry name" value="RelA_SpoT"/>
</dbReference>
<evidence type="ECO:0000259" key="1">
    <source>
        <dbReference type="SMART" id="SM00954"/>
    </source>
</evidence>
<dbReference type="PANTHER" id="PTHR41773">
    <property type="entry name" value="GTP PYROPHOSPHATASE-RELATED"/>
    <property type="match status" value="1"/>
</dbReference>
<organism evidence="3 5">
    <name type="scientific">Serratia marcescens</name>
    <dbReference type="NCBI Taxonomy" id="615"/>
    <lineage>
        <taxon>Bacteria</taxon>
        <taxon>Pseudomonadati</taxon>
        <taxon>Pseudomonadota</taxon>
        <taxon>Gammaproteobacteria</taxon>
        <taxon>Enterobacterales</taxon>
        <taxon>Yersiniaceae</taxon>
        <taxon>Serratia</taxon>
    </lineage>
</organism>
<evidence type="ECO:0000313" key="5">
    <source>
        <dbReference type="Proteomes" id="UP000050489"/>
    </source>
</evidence>
<dbReference type="AlphaFoldDB" id="A0A5P6GSK9"/>
<dbReference type="InterPro" id="IPR043519">
    <property type="entry name" value="NT_sf"/>
</dbReference>
<evidence type="ECO:0000313" key="4">
    <source>
        <dbReference type="EMBL" id="PYA68848.1"/>
    </source>
</evidence>
<name>A0A5P6GSK9_SERMA</name>
<dbReference type="EMBL" id="QJQB01000236">
    <property type="protein sequence ID" value="PYA68848.1"/>
    <property type="molecule type" value="Genomic_DNA"/>
</dbReference>
<dbReference type="GO" id="GO:0015969">
    <property type="term" value="P:guanosine tetraphosphate metabolic process"/>
    <property type="evidence" value="ECO:0007669"/>
    <property type="project" value="InterPro"/>
</dbReference>
<dbReference type="Gene3D" id="3.30.460.10">
    <property type="entry name" value="Beta Polymerase, domain 2"/>
    <property type="match status" value="1"/>
</dbReference>
<dbReference type="SMART" id="SM00954">
    <property type="entry name" value="RelA_SpoT"/>
    <property type="match status" value="1"/>
</dbReference>
<protein>
    <recommendedName>
        <fullName evidence="1">RelA/SpoT domain-containing protein</fullName>
    </recommendedName>
</protein>
<keyword evidence="7" id="KW-1185">Reference proteome</keyword>